<accession>A0A484I688</accession>
<feature type="compositionally biased region" description="Polar residues" evidence="1">
    <location>
        <begin position="11"/>
        <end position="29"/>
    </location>
</feature>
<dbReference type="Gene3D" id="3.30.70.1230">
    <property type="entry name" value="Nucleotide cyclase"/>
    <property type="match status" value="1"/>
</dbReference>
<evidence type="ECO:0000256" key="1">
    <source>
        <dbReference type="SAM" id="MobiDB-lite"/>
    </source>
</evidence>
<dbReference type="Proteomes" id="UP000294299">
    <property type="component" value="Chromosome NFRAN"/>
</dbReference>
<dbReference type="OrthoDB" id="350295at2157"/>
<sequence>MFSINDDNDSKSQYSEQDQKNNEISNSTTDENDLDIIDNNVVDFRTLRHLRQGRLESALSERYQYNTSIERGQRFLLEHVNSKVDLVIMYADMVGSTKMSMSLSTEQVVTIIKAFSHELSSVVESYGGFVLKYVGDAIISFFPSGFNKYLVCDRAYNCAKSMISVLRNDIDPVFRKHGYPAIKIKIGMTEGENVVIQYGKDKSSQIDLIGYVMNVTAKITSLTLPNRISVGGTFFSLLHPSVQSQFEQVPLENLDWKYIDKHNQKPYKVYMTKEFK</sequence>
<dbReference type="EMBL" id="LR216287">
    <property type="protein sequence ID" value="VFJ12633.1"/>
    <property type="molecule type" value="Genomic_DNA"/>
</dbReference>
<dbReference type="InterPro" id="IPR029787">
    <property type="entry name" value="Nucleotide_cyclase"/>
</dbReference>
<dbReference type="PANTHER" id="PTHR43081:SF1">
    <property type="entry name" value="ADENYLATE CYCLASE, TERMINAL-DIFFERENTIATION SPECIFIC"/>
    <property type="match status" value="1"/>
</dbReference>
<dbReference type="EC" id="4.6.1.1" evidence="3"/>
<dbReference type="AlphaFoldDB" id="A0A484I688"/>
<keyword evidence="3" id="KW-0456">Lyase</keyword>
<dbReference type="CDD" id="cd07302">
    <property type="entry name" value="CHD"/>
    <property type="match status" value="1"/>
</dbReference>
<evidence type="ECO:0000313" key="4">
    <source>
        <dbReference type="Proteomes" id="UP000294299"/>
    </source>
</evidence>
<evidence type="ECO:0000313" key="3">
    <source>
        <dbReference type="EMBL" id="VFJ12633.1"/>
    </source>
</evidence>
<organism evidence="3 4">
    <name type="scientific">Candidatus Nitrosocosmicus franklandianus</name>
    <dbReference type="NCBI Taxonomy" id="1798806"/>
    <lineage>
        <taxon>Archaea</taxon>
        <taxon>Nitrososphaerota</taxon>
        <taxon>Nitrososphaeria</taxon>
        <taxon>Nitrososphaerales</taxon>
        <taxon>Nitrososphaeraceae</taxon>
        <taxon>Candidatus Nitrosocosmicus</taxon>
    </lineage>
</organism>
<dbReference type="PANTHER" id="PTHR43081">
    <property type="entry name" value="ADENYLATE CYCLASE, TERMINAL-DIFFERENTIATION SPECIFIC-RELATED"/>
    <property type="match status" value="1"/>
</dbReference>
<feature type="domain" description="Guanylate cyclase" evidence="2">
    <location>
        <begin position="87"/>
        <end position="220"/>
    </location>
</feature>
<dbReference type="KEGG" id="nfn:NFRAN_0312"/>
<feature type="region of interest" description="Disordered" evidence="1">
    <location>
        <begin position="1"/>
        <end position="31"/>
    </location>
</feature>
<dbReference type="SUPFAM" id="SSF55073">
    <property type="entry name" value="Nucleotide cyclase"/>
    <property type="match status" value="1"/>
</dbReference>
<dbReference type="GeneID" id="39419868"/>
<protein>
    <submittedName>
        <fullName evidence="3">Adenylate cyclase 2</fullName>
        <ecNumber evidence="3">4.6.1.1</ecNumber>
    </submittedName>
</protein>
<dbReference type="GO" id="GO:0004016">
    <property type="term" value="F:adenylate cyclase activity"/>
    <property type="evidence" value="ECO:0007669"/>
    <property type="project" value="UniProtKB-EC"/>
</dbReference>
<keyword evidence="4" id="KW-1185">Reference proteome</keyword>
<dbReference type="PROSITE" id="PS50125">
    <property type="entry name" value="GUANYLATE_CYCLASE_2"/>
    <property type="match status" value="1"/>
</dbReference>
<dbReference type="RefSeq" id="WP_134482723.1">
    <property type="nucleotide sequence ID" value="NZ_LR216287.1"/>
</dbReference>
<dbReference type="InterPro" id="IPR001054">
    <property type="entry name" value="A/G_cyclase"/>
</dbReference>
<dbReference type="SMART" id="SM00044">
    <property type="entry name" value="CYCc"/>
    <property type="match status" value="1"/>
</dbReference>
<dbReference type="GO" id="GO:0035556">
    <property type="term" value="P:intracellular signal transduction"/>
    <property type="evidence" value="ECO:0007669"/>
    <property type="project" value="InterPro"/>
</dbReference>
<proteinExistence type="predicted"/>
<dbReference type="InterPro" id="IPR050697">
    <property type="entry name" value="Adenylyl/Guanylyl_Cyclase_3/4"/>
</dbReference>
<gene>
    <name evidence="3" type="primary">cyaB</name>
    <name evidence="3" type="ORF">NFRAN_0312</name>
</gene>
<dbReference type="GO" id="GO:0009190">
    <property type="term" value="P:cyclic nucleotide biosynthetic process"/>
    <property type="evidence" value="ECO:0007669"/>
    <property type="project" value="InterPro"/>
</dbReference>
<dbReference type="Pfam" id="PF00211">
    <property type="entry name" value="Guanylate_cyc"/>
    <property type="match status" value="1"/>
</dbReference>
<evidence type="ECO:0000259" key="2">
    <source>
        <dbReference type="PROSITE" id="PS50125"/>
    </source>
</evidence>
<reference evidence="3 4" key="1">
    <citation type="submission" date="2019-02" db="EMBL/GenBank/DDBJ databases">
        <authorList>
            <person name="Lehtovirta-Morley E L."/>
        </authorList>
    </citation>
    <scope>NUCLEOTIDE SEQUENCE [LARGE SCALE GENOMIC DNA]</scope>
    <source>
        <strain evidence="3">NFRAN1</strain>
    </source>
</reference>
<name>A0A484I688_9ARCH</name>